<dbReference type="PATRIC" id="fig|39960.10.peg.837"/>
<dbReference type="EMBL" id="JMIX01000008">
    <property type="protein sequence ID" value="KEO92924.1"/>
    <property type="molecule type" value="Genomic_DNA"/>
</dbReference>
<dbReference type="Proteomes" id="UP000027866">
    <property type="component" value="Unassembled WGS sequence"/>
</dbReference>
<proteinExistence type="predicted"/>
<organism evidence="1 2">
    <name type="scientific">Erythrobacter litoralis</name>
    <dbReference type="NCBI Taxonomy" id="39960"/>
    <lineage>
        <taxon>Bacteria</taxon>
        <taxon>Pseudomonadati</taxon>
        <taxon>Pseudomonadota</taxon>
        <taxon>Alphaproteobacteria</taxon>
        <taxon>Sphingomonadales</taxon>
        <taxon>Erythrobacteraceae</taxon>
        <taxon>Erythrobacter/Porphyrobacter group</taxon>
        <taxon>Erythrobacter</taxon>
    </lineage>
</organism>
<evidence type="ECO:0000313" key="1">
    <source>
        <dbReference type="EMBL" id="KEO92924.1"/>
    </source>
</evidence>
<sequence length="106" mass="11277">MASHEDKRAASRSQQVAASDQIYSLKFDTGGDSPLPDIDFYADNAYQALVIAHREGGGRSAGLWRDGKKLCTISELAGSFWEIRPCYGAGSDAVALAAPKRNGSAL</sequence>
<gene>
    <name evidence="1" type="ORF">EH32_14120</name>
</gene>
<comment type="caution">
    <text evidence="1">The sequence shown here is derived from an EMBL/GenBank/DDBJ whole genome shotgun (WGS) entry which is preliminary data.</text>
</comment>
<protein>
    <submittedName>
        <fullName evidence="1">Uncharacterized protein</fullName>
    </submittedName>
</protein>
<dbReference type="KEGG" id="elq:Ga0102493_111753"/>
<dbReference type="AlphaFoldDB" id="A0A074MHF7"/>
<evidence type="ECO:0000313" key="2">
    <source>
        <dbReference type="Proteomes" id="UP000027866"/>
    </source>
</evidence>
<reference evidence="1 2" key="1">
    <citation type="submission" date="2014-04" db="EMBL/GenBank/DDBJ databases">
        <title>A comprehensive comparison of genomes of Erythrobacter spp. Strains.</title>
        <authorList>
            <person name="Zheng Q."/>
        </authorList>
    </citation>
    <scope>NUCLEOTIDE SEQUENCE [LARGE SCALE GENOMIC DNA]</scope>
    <source>
        <strain evidence="1 2">DSM 8509</strain>
    </source>
</reference>
<keyword evidence="2" id="KW-1185">Reference proteome</keyword>
<name>A0A074MHF7_9SPHN</name>
<dbReference type="RefSeq" id="WP_034904515.1">
    <property type="nucleotide sequence ID" value="NZ_CP017057.1"/>
</dbReference>
<accession>A0A074MHF7</accession>
<dbReference type="OrthoDB" id="7433574at2"/>